<reference evidence="1 2" key="1">
    <citation type="submission" date="2018-01" db="EMBL/GenBank/DDBJ databases">
        <title>Draft genome of the strawberry crown rot pathogen Phytophthora cactorum.</title>
        <authorList>
            <person name="Armitage A.D."/>
            <person name="Lysoe E."/>
            <person name="Nellist C.F."/>
            <person name="Harrison R.J."/>
            <person name="Brurberg M.B."/>
        </authorList>
    </citation>
    <scope>NUCLEOTIDE SEQUENCE [LARGE SCALE GENOMIC DNA]</scope>
    <source>
        <strain evidence="1 2">10300</strain>
    </source>
</reference>
<keyword evidence="2" id="KW-1185">Reference proteome</keyword>
<accession>A0A329SHI0</accession>
<dbReference type="OrthoDB" id="129467at2759"/>
<protein>
    <submittedName>
        <fullName evidence="1">Uncharacterized protein</fullName>
    </submittedName>
</protein>
<organism evidence="1 2">
    <name type="scientific">Phytophthora cactorum</name>
    <dbReference type="NCBI Taxonomy" id="29920"/>
    <lineage>
        <taxon>Eukaryota</taxon>
        <taxon>Sar</taxon>
        <taxon>Stramenopiles</taxon>
        <taxon>Oomycota</taxon>
        <taxon>Peronosporomycetes</taxon>
        <taxon>Peronosporales</taxon>
        <taxon>Peronosporaceae</taxon>
        <taxon>Phytophthora</taxon>
    </lineage>
</organism>
<name>A0A329SHI0_9STRA</name>
<dbReference type="STRING" id="29920.A0A329SHI0"/>
<comment type="caution">
    <text evidence="1">The sequence shown here is derived from an EMBL/GenBank/DDBJ whole genome shotgun (WGS) entry which is preliminary data.</text>
</comment>
<dbReference type="VEuPathDB" id="FungiDB:PC110_g7524"/>
<proteinExistence type="predicted"/>
<dbReference type="AlphaFoldDB" id="A0A329SHI0"/>
<sequence length="111" mass="12968">MAKYREVSFVATCDEHSTLQCYQVPFSDTKSSYEWIVEHVNGYDCFVQREDPLVKVLSMLTKFEDEKILHPLKSPEDTLKIDLPRFKLLFVLDDDMQLALVEHKGYFLSSS</sequence>
<dbReference type="EMBL" id="MJFZ01000146">
    <property type="protein sequence ID" value="RAW36185.1"/>
    <property type="molecule type" value="Genomic_DNA"/>
</dbReference>
<evidence type="ECO:0000313" key="1">
    <source>
        <dbReference type="EMBL" id="RAW36185.1"/>
    </source>
</evidence>
<dbReference type="Proteomes" id="UP000251314">
    <property type="component" value="Unassembled WGS sequence"/>
</dbReference>
<gene>
    <name evidence="1" type="ORF">PC110_g7524</name>
</gene>
<evidence type="ECO:0000313" key="2">
    <source>
        <dbReference type="Proteomes" id="UP000251314"/>
    </source>
</evidence>